<keyword evidence="2" id="KW-0472">Membrane</keyword>
<evidence type="ECO:0000256" key="2">
    <source>
        <dbReference type="SAM" id="Phobius"/>
    </source>
</evidence>
<keyword evidence="2" id="KW-0812">Transmembrane</keyword>
<keyword evidence="1" id="KW-0175">Coiled coil</keyword>
<dbReference type="Proteomes" id="UP000220158">
    <property type="component" value="Chromosome 12"/>
</dbReference>
<dbReference type="GeneID" id="39737265"/>
<dbReference type="KEGG" id="prel:PRELSG_1202200"/>
<name>A0A1J1H8B5_PLARL</name>
<dbReference type="AlphaFoldDB" id="A0A1J1H8B5"/>
<dbReference type="VEuPathDB" id="PlasmoDB:PRELSG_1202200"/>
<dbReference type="OrthoDB" id="390899at2759"/>
<dbReference type="RefSeq" id="XP_028534139.1">
    <property type="nucleotide sequence ID" value="XM_028677785.1"/>
</dbReference>
<gene>
    <name evidence="3" type="ORF">PRELSG_1202200</name>
</gene>
<sequence>MTIVLNHFKKTNTFIPGVINQKILGNLSRNNTSSSKELTKHKNANVEKNLQNVNKNLDTENIEYKYSPYLKPLEIKGIKRADRKLDYNSSYSFIIAQKDFRENLKKKNIFTKYLYNGMKIPLPPKKYKLSEYVDVRLDMFSPIIISCILCVPFFIASNM</sequence>
<protein>
    <submittedName>
        <fullName evidence="3">Uncharacterized protein</fullName>
    </submittedName>
</protein>
<reference evidence="3 4" key="1">
    <citation type="submission" date="2015-04" db="EMBL/GenBank/DDBJ databases">
        <authorList>
            <consortium name="Pathogen Informatics"/>
        </authorList>
    </citation>
    <scope>NUCLEOTIDE SEQUENCE [LARGE SCALE GENOMIC DNA]</scope>
    <source>
        <strain evidence="3 4">SGS1</strain>
    </source>
</reference>
<accession>A0A1J1H8B5</accession>
<evidence type="ECO:0000313" key="3">
    <source>
        <dbReference type="EMBL" id="CRH01138.1"/>
    </source>
</evidence>
<evidence type="ECO:0000256" key="1">
    <source>
        <dbReference type="SAM" id="Coils"/>
    </source>
</evidence>
<organism evidence="3 4">
    <name type="scientific">Plasmodium relictum</name>
    <dbReference type="NCBI Taxonomy" id="85471"/>
    <lineage>
        <taxon>Eukaryota</taxon>
        <taxon>Sar</taxon>
        <taxon>Alveolata</taxon>
        <taxon>Apicomplexa</taxon>
        <taxon>Aconoidasida</taxon>
        <taxon>Haemosporida</taxon>
        <taxon>Plasmodiidae</taxon>
        <taxon>Plasmodium</taxon>
        <taxon>Plasmodium (Haemamoeba)</taxon>
    </lineage>
</organism>
<proteinExistence type="predicted"/>
<feature type="coiled-coil region" evidence="1">
    <location>
        <begin position="36"/>
        <end position="63"/>
    </location>
</feature>
<feature type="transmembrane region" description="Helical" evidence="2">
    <location>
        <begin position="135"/>
        <end position="155"/>
    </location>
</feature>
<keyword evidence="4" id="KW-1185">Reference proteome</keyword>
<dbReference type="OMA" id="DRKFDYN"/>
<evidence type="ECO:0000313" key="4">
    <source>
        <dbReference type="Proteomes" id="UP000220158"/>
    </source>
</evidence>
<dbReference type="EMBL" id="LN835307">
    <property type="protein sequence ID" value="CRH01138.1"/>
    <property type="molecule type" value="Genomic_DNA"/>
</dbReference>
<keyword evidence="2" id="KW-1133">Transmembrane helix</keyword>